<dbReference type="GO" id="GO:0042802">
    <property type="term" value="F:identical protein binding"/>
    <property type="evidence" value="ECO:0007669"/>
    <property type="project" value="InterPro"/>
</dbReference>
<dbReference type="Pfam" id="PF14073">
    <property type="entry name" value="Cep57_CLD"/>
    <property type="match status" value="1"/>
</dbReference>
<dbReference type="Pfam" id="PF06657">
    <property type="entry name" value="Cep57_MT_bd"/>
    <property type="match status" value="1"/>
</dbReference>
<feature type="coiled-coil region" evidence="7">
    <location>
        <begin position="212"/>
        <end position="253"/>
    </location>
</feature>
<feature type="region of interest" description="Disordered" evidence="8">
    <location>
        <begin position="267"/>
        <end position="308"/>
    </location>
</feature>
<evidence type="ECO:0000259" key="10">
    <source>
        <dbReference type="Pfam" id="PF14073"/>
    </source>
</evidence>
<feature type="region of interest" description="Disordered" evidence="8">
    <location>
        <begin position="356"/>
        <end position="380"/>
    </location>
</feature>
<evidence type="ECO:0000313" key="12">
    <source>
        <dbReference type="Proteomes" id="UP001174136"/>
    </source>
</evidence>
<feature type="compositionally biased region" description="Low complexity" evidence="8">
    <location>
        <begin position="363"/>
        <end position="373"/>
    </location>
</feature>
<evidence type="ECO:0000256" key="6">
    <source>
        <dbReference type="ARBA" id="ARBA00023212"/>
    </source>
</evidence>
<comment type="caution">
    <text evidence="11">The sequence shown here is derived from an EMBL/GenBank/DDBJ whole genome shotgun (WGS) entry which is preliminary data.</text>
</comment>
<evidence type="ECO:0000256" key="8">
    <source>
        <dbReference type="SAM" id="MobiDB-lite"/>
    </source>
</evidence>
<feature type="region of interest" description="Disordered" evidence="8">
    <location>
        <begin position="107"/>
        <end position="144"/>
    </location>
</feature>
<dbReference type="GO" id="GO:0005874">
    <property type="term" value="C:microtubule"/>
    <property type="evidence" value="ECO:0007669"/>
    <property type="project" value="UniProtKB-KW"/>
</dbReference>
<feature type="domain" description="Cep57 centrosome microtubule-binding" evidence="9">
    <location>
        <begin position="368"/>
        <end position="440"/>
    </location>
</feature>
<evidence type="ECO:0000313" key="11">
    <source>
        <dbReference type="EMBL" id="KAK0137424.1"/>
    </source>
</evidence>
<keyword evidence="6" id="KW-0206">Cytoskeleton</keyword>
<dbReference type="GO" id="GO:0005813">
    <property type="term" value="C:centrosome"/>
    <property type="evidence" value="ECO:0007669"/>
    <property type="project" value="UniProtKB-SubCell"/>
</dbReference>
<feature type="domain" description="Cep57 centrosome localisation" evidence="10">
    <location>
        <begin position="80"/>
        <end position="268"/>
    </location>
</feature>
<dbReference type="PANTHER" id="PTHR19336">
    <property type="entry name" value="UNCHARACTERIZED DUF1167"/>
    <property type="match status" value="1"/>
</dbReference>
<evidence type="ECO:0000256" key="7">
    <source>
        <dbReference type="SAM" id="Coils"/>
    </source>
</evidence>
<evidence type="ECO:0000259" key="9">
    <source>
        <dbReference type="Pfam" id="PF06657"/>
    </source>
</evidence>
<feature type="coiled-coil region" evidence="7">
    <location>
        <begin position="148"/>
        <end position="182"/>
    </location>
</feature>
<feature type="compositionally biased region" description="Basic residues" evidence="8">
    <location>
        <begin position="439"/>
        <end position="459"/>
    </location>
</feature>
<feature type="compositionally biased region" description="Basic residues" evidence="8">
    <location>
        <begin position="275"/>
        <end position="289"/>
    </location>
</feature>
<proteinExistence type="inferred from homology"/>
<organism evidence="11 12">
    <name type="scientific">Merluccius polli</name>
    <name type="common">Benguela hake</name>
    <name type="synonym">Merluccius cadenati</name>
    <dbReference type="NCBI Taxonomy" id="89951"/>
    <lineage>
        <taxon>Eukaryota</taxon>
        <taxon>Metazoa</taxon>
        <taxon>Chordata</taxon>
        <taxon>Craniata</taxon>
        <taxon>Vertebrata</taxon>
        <taxon>Euteleostomi</taxon>
        <taxon>Actinopterygii</taxon>
        <taxon>Neopterygii</taxon>
        <taxon>Teleostei</taxon>
        <taxon>Neoteleostei</taxon>
        <taxon>Acanthomorphata</taxon>
        <taxon>Zeiogadaria</taxon>
        <taxon>Gadariae</taxon>
        <taxon>Gadiformes</taxon>
        <taxon>Gadoidei</taxon>
        <taxon>Merlucciidae</taxon>
        <taxon>Merluccius</taxon>
    </lineage>
</organism>
<sequence>METLSKTPAVDAHPRKVEWCPAGVTSGSPSLSSYQDYPAHQPFIKTTRTHRPPPPHMYHRPTPQLSPPAMSFPETNSPEILSALRNLQEKIRRLELEKRQVDLSLHAMGKDAPHTTRRPAEQFSDVTSAQRDVRREKREKASDQRQCNQVLISQLASAESRCQQLERQLDHMRRMVRSAKADRTILLKQQASMATDGQAVGSLSEHAQLEKLERLEREYVRLTLTQNKAELKIRELEMKLQEEEHQRKLVQDKANLLESGLEANRILLQSVSPRPPRKRSKDKRPSSKRSSKEKSPQPVPSSTQPHYRLSLGDVPFVAGTSVGCSHSVRANVQSVLSLLKQHQPQLCNSRVLSHPPCNDHCASSSSSSSSSESTGEEELSELVHALQEELRLMSLEQNELMRQIEVGVSEQERKDLLREQEKLLLKMERKGEQIGKLYKHKKQMKKLRSVRSTKAKKSGRRGDATTTVATKGHSSGAGERIKRNLMLLKDMRALQTSLQT</sequence>
<keyword evidence="12" id="KW-1185">Reference proteome</keyword>
<keyword evidence="5 7" id="KW-0175">Coiled coil</keyword>
<feature type="compositionally biased region" description="Basic and acidic residues" evidence="8">
    <location>
        <begin position="131"/>
        <end position="143"/>
    </location>
</feature>
<evidence type="ECO:0000256" key="1">
    <source>
        <dbReference type="ARBA" id="ARBA00004300"/>
    </source>
</evidence>
<dbReference type="Gene3D" id="1.20.58.90">
    <property type="match status" value="1"/>
</dbReference>
<feature type="compositionally biased region" description="Basic and acidic residues" evidence="8">
    <location>
        <begin position="108"/>
        <end position="120"/>
    </location>
</feature>
<name>A0AA47MC47_MERPO</name>
<feature type="coiled-coil region" evidence="7">
    <location>
        <begin position="77"/>
        <end position="104"/>
    </location>
</feature>
<feature type="region of interest" description="Disordered" evidence="8">
    <location>
        <begin position="439"/>
        <end position="477"/>
    </location>
</feature>
<dbReference type="InterPro" id="IPR025913">
    <property type="entry name" value="Cep57_CLD"/>
</dbReference>
<comment type="similarity">
    <text evidence="2">Belongs to the translokin family.</text>
</comment>
<accession>A0AA47MC47</accession>
<keyword evidence="3" id="KW-0963">Cytoplasm</keyword>
<reference evidence="11" key="1">
    <citation type="journal article" date="2023" name="Front. Mar. Sci.">
        <title>A new Merluccius polli reference genome to investigate the effects of global change in West African waters.</title>
        <authorList>
            <person name="Mateo J.L."/>
            <person name="Blanco-Fernandez C."/>
            <person name="Garcia-Vazquez E."/>
            <person name="Machado-Schiaffino G."/>
        </authorList>
    </citation>
    <scope>NUCLEOTIDE SEQUENCE</scope>
    <source>
        <strain evidence="11">C29</strain>
        <tissue evidence="11">Fin</tissue>
    </source>
</reference>
<evidence type="ECO:0000256" key="4">
    <source>
        <dbReference type="ARBA" id="ARBA00022701"/>
    </source>
</evidence>
<comment type="subcellular location">
    <subcellularLocation>
        <location evidence="1">Cytoplasm</location>
        <location evidence="1">Cytoskeleton</location>
        <location evidence="1">Microtubule organizing center</location>
        <location evidence="1">Centrosome</location>
    </subcellularLocation>
</comment>
<dbReference type="PANTHER" id="PTHR19336:SF11">
    <property type="entry name" value="CENTROSOMAL PROTEIN OF 57 KDA"/>
    <property type="match status" value="1"/>
</dbReference>
<evidence type="ECO:0000256" key="5">
    <source>
        <dbReference type="ARBA" id="ARBA00023054"/>
    </source>
</evidence>
<gene>
    <name evidence="11" type="primary">Cep57</name>
    <name evidence="11" type="ORF">N1851_026374</name>
</gene>
<dbReference type="GO" id="GO:0008017">
    <property type="term" value="F:microtubule binding"/>
    <property type="evidence" value="ECO:0007669"/>
    <property type="project" value="InterPro"/>
</dbReference>
<dbReference type="GO" id="GO:0043015">
    <property type="term" value="F:gamma-tubulin binding"/>
    <property type="evidence" value="ECO:0007669"/>
    <property type="project" value="InterPro"/>
</dbReference>
<evidence type="ECO:0000256" key="3">
    <source>
        <dbReference type="ARBA" id="ARBA00022490"/>
    </source>
</evidence>
<evidence type="ECO:0000256" key="2">
    <source>
        <dbReference type="ARBA" id="ARBA00008179"/>
    </source>
</evidence>
<dbReference type="InterPro" id="IPR051756">
    <property type="entry name" value="Centrosomal_MT-associated"/>
</dbReference>
<keyword evidence="4" id="KW-0493">Microtubule</keyword>
<dbReference type="AlphaFoldDB" id="A0AA47MC47"/>
<dbReference type="Proteomes" id="UP001174136">
    <property type="component" value="Unassembled WGS sequence"/>
</dbReference>
<dbReference type="InterPro" id="IPR024957">
    <property type="entry name" value="Cep57_MT-bd_dom"/>
</dbReference>
<feature type="compositionally biased region" description="Polar residues" evidence="8">
    <location>
        <begin position="464"/>
        <end position="473"/>
    </location>
</feature>
<dbReference type="EMBL" id="JAOPHQ010004881">
    <property type="protein sequence ID" value="KAK0137424.1"/>
    <property type="molecule type" value="Genomic_DNA"/>
</dbReference>
<protein>
    <submittedName>
        <fullName evidence="11">Centrosomal protein</fullName>
    </submittedName>
</protein>